<keyword evidence="4" id="KW-0472">Membrane</keyword>
<dbReference type="EC" id="2.7.13.3" evidence="2"/>
<dbReference type="Gene3D" id="1.10.287.130">
    <property type="match status" value="1"/>
</dbReference>
<comment type="catalytic activity">
    <reaction evidence="1">
        <text>ATP + protein L-histidine = ADP + protein N-phospho-L-histidine.</text>
        <dbReference type="EC" id="2.7.13.3"/>
    </reaction>
</comment>
<evidence type="ECO:0000256" key="2">
    <source>
        <dbReference type="ARBA" id="ARBA00012438"/>
    </source>
</evidence>
<keyword evidence="8" id="KW-1185">Reference proteome</keyword>
<proteinExistence type="predicted"/>
<protein>
    <recommendedName>
        <fullName evidence="2">histidine kinase</fullName>
        <ecNumber evidence="2">2.7.13.3</ecNumber>
    </recommendedName>
</protein>
<dbReference type="SUPFAM" id="SSF55785">
    <property type="entry name" value="PYP-like sensor domain (PAS domain)"/>
    <property type="match status" value="1"/>
</dbReference>
<evidence type="ECO:0000259" key="6">
    <source>
        <dbReference type="PROSITE" id="PS50112"/>
    </source>
</evidence>
<dbReference type="Pfam" id="PF13188">
    <property type="entry name" value="PAS_8"/>
    <property type="match status" value="1"/>
</dbReference>
<dbReference type="InterPro" id="IPR003594">
    <property type="entry name" value="HATPase_dom"/>
</dbReference>
<dbReference type="InterPro" id="IPR000014">
    <property type="entry name" value="PAS"/>
</dbReference>
<evidence type="ECO:0000313" key="7">
    <source>
        <dbReference type="EMBL" id="CAG9931390.1"/>
    </source>
</evidence>
<evidence type="ECO:0000256" key="1">
    <source>
        <dbReference type="ARBA" id="ARBA00000085"/>
    </source>
</evidence>
<dbReference type="PROSITE" id="PS50112">
    <property type="entry name" value="PAS"/>
    <property type="match status" value="1"/>
</dbReference>
<dbReference type="InterPro" id="IPR036097">
    <property type="entry name" value="HisK_dim/P_sf"/>
</dbReference>
<sequence>MWDNLPLSTWHPLRLRSYSAPAPDAMWRSIYFFNLYRLTLSGLFVFLVSIFGDALSLGSSAPSLFFRTSLVYIVMTLISLLTIKLRRPRFDLQLAFQVGTDIVCITVLSHASGGIQSGLGVLLLVSLTATGLISRGKITLFFAALASIAVLLQHSYAVLTQDAAVAQYMQAGLLSTAYFAVAWLAHTMAKYAIASENLAALRGVDLANMAETNRLVIQDMPDGVLVVNESGMVKQYNPGVERLLGYTFSNTDNATLESCAPLLADRFAVWRLHQGRGHEVLRLPITNHQVRVRFLPVEREGFWGAIIFLEDMQRVQAQAQQIKLAALGRLTANIAHEVRNPLSAISYATELLQEEKHDPGQTRLFQIIMDNAARLNHIVEDVLQLNRRDRVQSEDYNLTEKLPLYIEGLRHTQGVSQEIFLIKITSACVIRFDLGHLDQVLWNLCRNALRYCSKLAGSVQLCAWCSNDGRTILEILNDGPPVAPETVQQLFEPFFTMTAGGTGLGLYIARELCEANGATLEYRQPANGGACFRIVFGDQNER</sequence>
<dbReference type="PANTHER" id="PTHR43065">
    <property type="entry name" value="SENSOR HISTIDINE KINASE"/>
    <property type="match status" value="1"/>
</dbReference>
<feature type="transmembrane region" description="Helical" evidence="4">
    <location>
        <begin position="140"/>
        <end position="159"/>
    </location>
</feature>
<evidence type="ECO:0000256" key="3">
    <source>
        <dbReference type="ARBA" id="ARBA00022553"/>
    </source>
</evidence>
<name>A0ABM8YV89_9PROT</name>
<dbReference type="InterPro" id="IPR004358">
    <property type="entry name" value="Sig_transdc_His_kin-like_C"/>
</dbReference>
<dbReference type="EMBL" id="OU912926">
    <property type="protein sequence ID" value="CAG9931390.1"/>
    <property type="molecule type" value="Genomic_DNA"/>
</dbReference>
<dbReference type="PANTHER" id="PTHR43065:SF52">
    <property type="entry name" value="SENSOR PROTEIN KINASE PILS"/>
    <property type="match status" value="1"/>
</dbReference>
<dbReference type="SMART" id="SM00387">
    <property type="entry name" value="HATPase_c"/>
    <property type="match status" value="1"/>
</dbReference>
<dbReference type="Proteomes" id="UP000839052">
    <property type="component" value="Chromosome"/>
</dbReference>
<feature type="transmembrane region" description="Helical" evidence="4">
    <location>
        <begin position="64"/>
        <end position="83"/>
    </location>
</feature>
<dbReference type="SUPFAM" id="SSF47384">
    <property type="entry name" value="Homodimeric domain of signal transducing histidine kinase"/>
    <property type="match status" value="1"/>
</dbReference>
<feature type="transmembrane region" description="Helical" evidence="4">
    <location>
        <begin position="35"/>
        <end position="52"/>
    </location>
</feature>
<dbReference type="InterPro" id="IPR003661">
    <property type="entry name" value="HisK_dim/P_dom"/>
</dbReference>
<feature type="domain" description="Histidine kinase" evidence="5">
    <location>
        <begin position="333"/>
        <end position="540"/>
    </location>
</feature>
<dbReference type="Pfam" id="PF25323">
    <property type="entry name" value="6TM_PilS"/>
    <property type="match status" value="1"/>
</dbReference>
<dbReference type="CDD" id="cd00082">
    <property type="entry name" value="HisKA"/>
    <property type="match status" value="1"/>
</dbReference>
<dbReference type="Gene3D" id="3.30.450.20">
    <property type="entry name" value="PAS domain"/>
    <property type="match status" value="1"/>
</dbReference>
<dbReference type="Pfam" id="PF02518">
    <property type="entry name" value="HATPase_c"/>
    <property type="match status" value="1"/>
</dbReference>
<dbReference type="Gene3D" id="3.30.565.10">
    <property type="entry name" value="Histidine kinase-like ATPase, C-terminal domain"/>
    <property type="match status" value="1"/>
</dbReference>
<dbReference type="Pfam" id="PF00512">
    <property type="entry name" value="HisKA"/>
    <property type="match status" value="1"/>
</dbReference>
<keyword evidence="3" id="KW-0597">Phosphoprotein</keyword>
<dbReference type="SMART" id="SM00388">
    <property type="entry name" value="HisKA"/>
    <property type="match status" value="1"/>
</dbReference>
<keyword evidence="4" id="KW-0812">Transmembrane</keyword>
<keyword evidence="4" id="KW-1133">Transmembrane helix</keyword>
<accession>A0ABM8YV89</accession>
<feature type="transmembrane region" description="Helical" evidence="4">
    <location>
        <begin position="114"/>
        <end position="133"/>
    </location>
</feature>
<gene>
    <name evidence="7" type="ORF">NTG6680_0137</name>
</gene>
<evidence type="ECO:0000259" key="5">
    <source>
        <dbReference type="PROSITE" id="PS50109"/>
    </source>
</evidence>
<organism evidence="7 8">
    <name type="scientific">Candidatus Nitrotoga arctica</name>
    <dbReference type="NCBI Taxonomy" id="453162"/>
    <lineage>
        <taxon>Bacteria</taxon>
        <taxon>Pseudomonadati</taxon>
        <taxon>Pseudomonadota</taxon>
        <taxon>Betaproteobacteria</taxon>
        <taxon>Nitrosomonadales</taxon>
        <taxon>Gallionellaceae</taxon>
        <taxon>Candidatus Nitrotoga</taxon>
    </lineage>
</organism>
<evidence type="ECO:0000313" key="8">
    <source>
        <dbReference type="Proteomes" id="UP000839052"/>
    </source>
</evidence>
<dbReference type="PRINTS" id="PR00344">
    <property type="entry name" value="BCTRLSENSOR"/>
</dbReference>
<feature type="domain" description="PAS" evidence="6">
    <location>
        <begin position="209"/>
        <end position="247"/>
    </location>
</feature>
<dbReference type="PROSITE" id="PS50109">
    <property type="entry name" value="HIS_KIN"/>
    <property type="match status" value="1"/>
</dbReference>
<reference evidence="7 8" key="1">
    <citation type="submission" date="2021-10" db="EMBL/GenBank/DDBJ databases">
        <authorList>
            <person name="Koch H."/>
        </authorList>
    </citation>
    <scope>NUCLEOTIDE SEQUENCE [LARGE SCALE GENOMIC DNA]</scope>
    <source>
        <strain evidence="7">6680</strain>
    </source>
</reference>
<dbReference type="InterPro" id="IPR035965">
    <property type="entry name" value="PAS-like_dom_sf"/>
</dbReference>
<dbReference type="SUPFAM" id="SSF55874">
    <property type="entry name" value="ATPase domain of HSP90 chaperone/DNA topoisomerase II/histidine kinase"/>
    <property type="match status" value="1"/>
</dbReference>
<dbReference type="InterPro" id="IPR036890">
    <property type="entry name" value="HATPase_C_sf"/>
</dbReference>
<evidence type="ECO:0000256" key="4">
    <source>
        <dbReference type="SAM" id="Phobius"/>
    </source>
</evidence>
<dbReference type="InterPro" id="IPR005467">
    <property type="entry name" value="His_kinase_dom"/>
</dbReference>